<evidence type="ECO:0000313" key="4">
    <source>
        <dbReference type="Proteomes" id="UP000178558"/>
    </source>
</evidence>
<keyword evidence="1" id="KW-1133">Transmembrane helix</keyword>
<dbReference type="Pfam" id="PF00892">
    <property type="entry name" value="EamA"/>
    <property type="match status" value="2"/>
</dbReference>
<dbReference type="InterPro" id="IPR037185">
    <property type="entry name" value="EmrE-like"/>
</dbReference>
<feature type="transmembrane region" description="Helical" evidence="1">
    <location>
        <begin position="237"/>
        <end position="257"/>
    </location>
</feature>
<evidence type="ECO:0000313" key="3">
    <source>
        <dbReference type="EMBL" id="OGK51203.1"/>
    </source>
</evidence>
<feature type="transmembrane region" description="Helical" evidence="1">
    <location>
        <begin position="175"/>
        <end position="193"/>
    </location>
</feature>
<dbReference type="SUPFAM" id="SSF103481">
    <property type="entry name" value="Multidrug resistance efflux transporter EmrE"/>
    <property type="match status" value="2"/>
</dbReference>
<feature type="transmembrane region" description="Helical" evidence="1">
    <location>
        <begin position="65"/>
        <end position="83"/>
    </location>
</feature>
<dbReference type="EMBL" id="MGAQ01000003">
    <property type="protein sequence ID" value="OGK51203.1"/>
    <property type="molecule type" value="Genomic_DNA"/>
</dbReference>
<comment type="caution">
    <text evidence="3">The sequence shown here is derived from an EMBL/GenBank/DDBJ whole genome shotgun (WGS) entry which is preliminary data.</text>
</comment>
<feature type="transmembrane region" description="Helical" evidence="1">
    <location>
        <begin position="95"/>
        <end position="113"/>
    </location>
</feature>
<feature type="transmembrane region" description="Helical" evidence="1">
    <location>
        <begin position="119"/>
        <end position="138"/>
    </location>
</feature>
<keyword evidence="1" id="KW-0472">Membrane</keyword>
<evidence type="ECO:0000259" key="2">
    <source>
        <dbReference type="Pfam" id="PF00892"/>
    </source>
</evidence>
<gene>
    <name evidence="3" type="ORF">A3B50_03215</name>
</gene>
<dbReference type="GO" id="GO:0016020">
    <property type="term" value="C:membrane"/>
    <property type="evidence" value="ECO:0007669"/>
    <property type="project" value="InterPro"/>
</dbReference>
<accession>A0A1F7J6I0</accession>
<feature type="transmembrane region" description="Helical" evidence="1">
    <location>
        <begin position="150"/>
        <end position="169"/>
    </location>
</feature>
<dbReference type="PANTHER" id="PTHR22911">
    <property type="entry name" value="ACYL-MALONYL CONDENSING ENZYME-RELATED"/>
    <property type="match status" value="1"/>
</dbReference>
<name>A0A1F7J6I0_9BACT</name>
<feature type="transmembrane region" description="Helical" evidence="1">
    <location>
        <begin position="6"/>
        <end position="25"/>
    </location>
</feature>
<feature type="domain" description="EamA" evidence="2">
    <location>
        <begin position="2"/>
        <end position="136"/>
    </location>
</feature>
<feature type="transmembrane region" description="Helical" evidence="1">
    <location>
        <begin position="264"/>
        <end position="281"/>
    </location>
</feature>
<dbReference type="InterPro" id="IPR000620">
    <property type="entry name" value="EamA_dom"/>
</dbReference>
<reference evidence="3 4" key="1">
    <citation type="journal article" date="2016" name="Nat. Commun.">
        <title>Thousands of microbial genomes shed light on interconnected biogeochemical processes in an aquifer system.</title>
        <authorList>
            <person name="Anantharaman K."/>
            <person name="Brown C.T."/>
            <person name="Hug L.A."/>
            <person name="Sharon I."/>
            <person name="Castelle C.J."/>
            <person name="Probst A.J."/>
            <person name="Thomas B.C."/>
            <person name="Singh A."/>
            <person name="Wilkins M.J."/>
            <person name="Karaoz U."/>
            <person name="Brodie E.L."/>
            <person name="Williams K.H."/>
            <person name="Hubbard S.S."/>
            <person name="Banfield J.F."/>
        </authorList>
    </citation>
    <scope>NUCLEOTIDE SEQUENCE [LARGE SCALE GENOMIC DNA]</scope>
</reference>
<feature type="domain" description="EamA" evidence="2">
    <location>
        <begin position="146"/>
        <end position="281"/>
    </location>
</feature>
<sequence>MNWLLLTLVSVFGVSFAVILQRVLMKGDRSNPYSYAIVFQLIIAILNLLIAIGLGSQIPTLSEKFPYWIVAAILWAGGSLFFFKAIQLIEASEIMIISSSRVIVTILAATVFLHEVFNIQKILGAVFIIVSIFLVSRLKKGIKFSKGVEYAFATAVFSGLAIVVDGFNVKSTDPISYNVTVNFLIFLILLFFYPKVFKQWKQLIEASFLKRMLPIGIFATVQGLAYMLALANGGSSSQVGTIRQASVVVTVILAAIFLKEKDYLGRKFIAAVLVTLGVILLR</sequence>
<organism evidence="3 4">
    <name type="scientific">Candidatus Roizmanbacteria bacterium RIFCSPLOWO2_01_FULL_40_42</name>
    <dbReference type="NCBI Taxonomy" id="1802066"/>
    <lineage>
        <taxon>Bacteria</taxon>
        <taxon>Candidatus Roizmaniibacteriota</taxon>
    </lineage>
</organism>
<feature type="transmembrane region" description="Helical" evidence="1">
    <location>
        <begin position="213"/>
        <end position="231"/>
    </location>
</feature>
<dbReference type="PANTHER" id="PTHR22911:SF137">
    <property type="entry name" value="SOLUTE CARRIER FAMILY 35 MEMBER G2-RELATED"/>
    <property type="match status" value="1"/>
</dbReference>
<keyword evidence="1" id="KW-0812">Transmembrane</keyword>
<proteinExistence type="predicted"/>
<evidence type="ECO:0000256" key="1">
    <source>
        <dbReference type="SAM" id="Phobius"/>
    </source>
</evidence>
<protein>
    <recommendedName>
        <fullName evidence="2">EamA domain-containing protein</fullName>
    </recommendedName>
</protein>
<feature type="transmembrane region" description="Helical" evidence="1">
    <location>
        <begin position="37"/>
        <end position="59"/>
    </location>
</feature>
<dbReference type="AlphaFoldDB" id="A0A1F7J6I0"/>
<dbReference type="Proteomes" id="UP000178558">
    <property type="component" value="Unassembled WGS sequence"/>
</dbReference>